<accession>A0A444PNM5</accession>
<evidence type="ECO:0000313" key="1">
    <source>
        <dbReference type="EMBL" id="RWZ46036.1"/>
    </source>
</evidence>
<protein>
    <submittedName>
        <fullName evidence="1">Uncharacterized protein</fullName>
    </submittedName>
</protein>
<organism evidence="1 2">
    <name type="scientific">Labedella phragmitis</name>
    <dbReference type="NCBI Taxonomy" id="2498849"/>
    <lineage>
        <taxon>Bacteria</taxon>
        <taxon>Bacillati</taxon>
        <taxon>Actinomycetota</taxon>
        <taxon>Actinomycetes</taxon>
        <taxon>Micrococcales</taxon>
        <taxon>Microbacteriaceae</taxon>
        <taxon>Labedella</taxon>
    </lineage>
</organism>
<name>A0A444PNM5_9MICO</name>
<sequence>MSTETARVGVFERTTETFADGSVRIADLQVAPGVVAAPTDIQSTVAVAAPAGEMTTMADITSCSVSSGSGYSNADNCLVRGGGGLVTNFFYASYTLVQGGNNDQLRSTKNPGQTCIYPYSCTTPTRSQFVARESLSTNAGATYTGTATTPVSSQTTYLSIEVGENRARPIWTMP</sequence>
<dbReference type="AlphaFoldDB" id="A0A444PNM5"/>
<evidence type="ECO:0000313" key="2">
    <source>
        <dbReference type="Proteomes" id="UP000288547"/>
    </source>
</evidence>
<dbReference type="EMBL" id="RZNB01000010">
    <property type="protein sequence ID" value="RWZ46036.1"/>
    <property type="molecule type" value="Genomic_DNA"/>
</dbReference>
<gene>
    <name evidence="1" type="ORF">ELQ90_16235</name>
</gene>
<reference evidence="1 2" key="1">
    <citation type="submission" date="2018-12" db="EMBL/GenBank/DDBJ databases">
        <authorList>
            <person name="Li F."/>
        </authorList>
    </citation>
    <scope>NUCLEOTIDE SEQUENCE [LARGE SCALE GENOMIC DNA]</scope>
    <source>
        <strain evidence="1 2">11W25H-1</strain>
    </source>
</reference>
<comment type="caution">
    <text evidence="1">The sequence shown here is derived from an EMBL/GenBank/DDBJ whole genome shotgun (WGS) entry which is preliminary data.</text>
</comment>
<keyword evidence="2" id="KW-1185">Reference proteome</keyword>
<dbReference type="Proteomes" id="UP000288547">
    <property type="component" value="Unassembled WGS sequence"/>
</dbReference>
<dbReference type="RefSeq" id="WP_128496352.1">
    <property type="nucleotide sequence ID" value="NZ_RZNB01000010.1"/>
</dbReference>
<proteinExistence type="predicted"/>
<dbReference type="OrthoDB" id="5110393at2"/>